<evidence type="ECO:0000256" key="4">
    <source>
        <dbReference type="HAMAP-Rule" id="MF_01473"/>
    </source>
</evidence>
<comment type="subunit">
    <text evidence="4">Forms a heterotetramer with 2 subunits each of GtfA and GtfB. Part of the accessory SecA2/SecY2 protein translocation apparatus.</text>
</comment>
<dbReference type="KEGG" id="lmu:LBLM1_04075"/>
<evidence type="ECO:0000313" key="5">
    <source>
        <dbReference type="EMBL" id="AJT50305.1"/>
    </source>
</evidence>
<accession>A0A0D4CK58</accession>
<dbReference type="InterPro" id="IPR014268">
    <property type="entry name" value="GtfB"/>
</dbReference>
<comment type="function">
    <text evidence="4">Required for polymorphic O-glycosylation of the serine-rich repeat protein in this bacteria. A stabilizing protein that is part of the accessory SecA2/SecY2 system specifically required to export serine-rich repeat cell wall proteins usually encoded upstream in the same operon. The GtfA-GtfB complex adds GlcNAc from UDP-GlcNAc to the substrate protein, attaching the first sugar residue. Stabilizes the glycosylation activity of GtfA. Has no N-acetylglucosaminyl transferase activity on its own.</text>
</comment>
<comment type="similarity">
    <text evidence="4">Belongs to the GtfB family.</text>
</comment>
<dbReference type="RefSeq" id="WP_006499265.1">
    <property type="nucleotide sequence ID" value="NZ_CP011013.1"/>
</dbReference>
<evidence type="ECO:0000256" key="1">
    <source>
        <dbReference type="ARBA" id="ARBA00004922"/>
    </source>
</evidence>
<dbReference type="EMBL" id="CP011013">
    <property type="protein sequence ID" value="AJT50305.1"/>
    <property type="molecule type" value="Genomic_DNA"/>
</dbReference>
<dbReference type="STRING" id="1130798.LBLM1_04075"/>
<organism evidence="5 6">
    <name type="scientific">Limosilactobacillus mucosae LM1</name>
    <dbReference type="NCBI Taxonomy" id="1130798"/>
    <lineage>
        <taxon>Bacteria</taxon>
        <taxon>Bacillati</taxon>
        <taxon>Bacillota</taxon>
        <taxon>Bacilli</taxon>
        <taxon>Lactobacillales</taxon>
        <taxon>Lactobacillaceae</taxon>
        <taxon>Limosilactobacillus</taxon>
    </lineage>
</organism>
<keyword evidence="3 4" id="KW-0472">Membrane</keyword>
<dbReference type="HOGENOM" id="CLU_050378_0_0_9"/>
<dbReference type="GO" id="GO:0031647">
    <property type="term" value="P:regulation of protein stability"/>
    <property type="evidence" value="ECO:0007669"/>
    <property type="project" value="UniProtKB-UniRule"/>
</dbReference>
<evidence type="ECO:0000313" key="6">
    <source>
        <dbReference type="Proteomes" id="UP000003645"/>
    </source>
</evidence>
<dbReference type="NCBIfam" id="TIGR02919">
    <property type="entry name" value="accessory Sec system glycosylation chaperone GtfB"/>
    <property type="match status" value="1"/>
</dbReference>
<dbReference type="HAMAP" id="MF_01473">
    <property type="entry name" value="GtfB"/>
    <property type="match status" value="1"/>
</dbReference>
<gene>
    <name evidence="4" type="primary">gtfB</name>
    <name evidence="5" type="ORF">LBLM1_04075</name>
</gene>
<dbReference type="OrthoDB" id="2136618at2"/>
<reference evidence="5 6" key="1">
    <citation type="journal article" date="2012" name="J. Bacteriol.">
        <title>Genome sequence of Lactobacillus mucosae LM1, isolated from piglet feces.</title>
        <authorList>
            <person name="Lee J.H."/>
            <person name="Valeriano V.D."/>
            <person name="Shin Y.R."/>
            <person name="Chae J.P."/>
            <person name="Kim G.B."/>
            <person name="Ham J.S."/>
            <person name="Chun J."/>
            <person name="Kang D.K."/>
        </authorList>
    </citation>
    <scope>NUCLEOTIDE SEQUENCE [LARGE SCALE GENOMIC DNA]</scope>
    <source>
        <strain evidence="5 6">LM1</strain>
    </source>
</reference>
<keyword evidence="6" id="KW-1185">Reference proteome</keyword>
<protein>
    <recommendedName>
        <fullName evidence="4">UDP-N-acetylglucosamine--peptide N-acetylglucosaminyltransferase stabilizing protein GtfB</fullName>
    </recommendedName>
    <alternativeName>
        <fullName evidence="4">Glycosyltransferase stabilizing protein GtfB</fullName>
    </alternativeName>
</protein>
<proteinExistence type="inferred from homology"/>
<dbReference type="GO" id="GO:0017122">
    <property type="term" value="C:protein N-acetylglucosaminyltransferase complex"/>
    <property type="evidence" value="ECO:0007669"/>
    <property type="project" value="UniProtKB-UniRule"/>
</dbReference>
<evidence type="ECO:0000256" key="2">
    <source>
        <dbReference type="ARBA" id="ARBA00022475"/>
    </source>
</evidence>
<evidence type="ECO:0000256" key="3">
    <source>
        <dbReference type="ARBA" id="ARBA00023136"/>
    </source>
</evidence>
<sequence length="447" mass="51699">MLNLFDDWQRGSIDLVRSQKIAGIKVPTVVINDDGFLPAEVDSPIKQYRKQTGEPLYFDQVQVPRFWQIKGDASGAQVYDLNAKRAEIRFFKNDNTRFVKQVEWLNATGELQWIDQYDQHGQRFAKTFYAKGQAKLKQYYDAAKNVVIDHHLTTDDIFLYIGGRQRHFANWLELTANFLQKSDYQLDHIIYNTLNQAFFTTLKLPNKNASDVLVWQEGLGDELPGNMRFIFENQTRTKQIWMQNHQAWVQYQEKFAKPVDADSQSMDVKVQQLGTIYPHPRGNQMRPAILIMTNSDQIEMLSVLAARLKNFDFHVAALTEMSEKLLQIGEQANVHLYPAVSFAKAKQLMADCDIYLDINRGDQIMDAVRAAFENNQLILGFNDTLHLPELVAPDNRYDETQLDAMIEKILLAMVKPAVMEQLIDSQREFAGDAKVETYQKRFNELRS</sequence>
<dbReference type="AlphaFoldDB" id="A0A0D4CK58"/>
<dbReference type="UniPathway" id="UPA00378"/>
<dbReference type="GO" id="GO:0005886">
    <property type="term" value="C:plasma membrane"/>
    <property type="evidence" value="ECO:0007669"/>
    <property type="project" value="UniProtKB-SubCell"/>
</dbReference>
<comment type="pathway">
    <text evidence="1 4">Protein modification; protein glycosylation.</text>
</comment>
<dbReference type="Proteomes" id="UP000003645">
    <property type="component" value="Chromosome"/>
</dbReference>
<keyword evidence="2 4" id="KW-1003">Cell membrane</keyword>
<name>A0A0D4CK58_LIMMU</name>
<comment type="subcellular location">
    <subcellularLocation>
        <location evidence="4">Cell membrane</location>
        <topology evidence="4">Peripheral membrane protein</topology>
    </subcellularLocation>
</comment>